<name>A0A6N2YN74_9FIRM</name>
<gene>
    <name evidence="1" type="ORF">VRLFYP33_00276</name>
</gene>
<dbReference type="AlphaFoldDB" id="A0A6N2YN74"/>
<dbReference type="Pfam" id="PF01955">
    <property type="entry name" value="CbiZ"/>
    <property type="match status" value="1"/>
</dbReference>
<dbReference type="RefSeq" id="WP_156703904.1">
    <property type="nucleotide sequence ID" value="NZ_CACRUX010000002.1"/>
</dbReference>
<dbReference type="PANTHER" id="PTHR35336:SF5">
    <property type="entry name" value="ADENOSYLCOBINAMIDE AMIDOHYDROLASE"/>
    <property type="match status" value="1"/>
</dbReference>
<dbReference type="PANTHER" id="PTHR35336">
    <property type="entry name" value="ADENOSYLCOBINAMIDE AMIDOHYDROLASE"/>
    <property type="match status" value="1"/>
</dbReference>
<dbReference type="GO" id="GO:0016787">
    <property type="term" value="F:hydrolase activity"/>
    <property type="evidence" value="ECO:0007669"/>
    <property type="project" value="UniProtKB-KW"/>
</dbReference>
<keyword evidence="1" id="KW-0378">Hydrolase</keyword>
<evidence type="ECO:0000313" key="1">
    <source>
        <dbReference type="EMBL" id="VYT67070.1"/>
    </source>
</evidence>
<protein>
    <submittedName>
        <fullName evidence="1">Adenosylcobinamide amidohydrolase</fullName>
    </submittedName>
</protein>
<accession>A0A6N2YN74</accession>
<reference evidence="1" key="1">
    <citation type="submission" date="2019-11" db="EMBL/GenBank/DDBJ databases">
        <authorList>
            <person name="Feng L."/>
        </authorList>
    </citation>
    <scope>NUCLEOTIDE SEQUENCE</scope>
    <source>
        <strain evidence="1">VrattiLFYP33</strain>
    </source>
</reference>
<proteinExistence type="predicted"/>
<dbReference type="InterPro" id="IPR002808">
    <property type="entry name" value="AdoCbi_amidolase"/>
</dbReference>
<sequence>MTKPTIQNPYTAPSELAVGGQVNLHHTAIVVAFDDVRYSLSTGPLNGGLHHIMAIRNQNLPFFVETEKELPGGSAAGYLSAEFEQEDYPLNFCTGLITSATMEFHAYAKVTAGDVIVETIATGGFEATAHCAGDGYYYEEKDGKFRQPGTINLLIFTNKALTDGALTKALITVTEAKCAAFRDEEIHSLISGAYATGTATDGVVLTIDTNGELLTDSGTYSLFGDTLAKCVRLAMKRAFENIQRKVAYEKAKAASEKEQAETEA</sequence>
<organism evidence="1">
    <name type="scientific">Veillonella ratti</name>
    <dbReference type="NCBI Taxonomy" id="103892"/>
    <lineage>
        <taxon>Bacteria</taxon>
        <taxon>Bacillati</taxon>
        <taxon>Bacillota</taxon>
        <taxon>Negativicutes</taxon>
        <taxon>Veillonellales</taxon>
        <taxon>Veillonellaceae</taxon>
        <taxon>Veillonella</taxon>
    </lineage>
</organism>
<dbReference type="EMBL" id="CACRUX010000002">
    <property type="protein sequence ID" value="VYT67070.1"/>
    <property type="molecule type" value="Genomic_DNA"/>
</dbReference>
<dbReference type="InterPro" id="IPR052209">
    <property type="entry name" value="CbiZ"/>
</dbReference>